<dbReference type="OMA" id="WQPSLEL"/>
<comment type="similarity">
    <text evidence="1">Belongs to the replication factor A protein 1 family.</text>
</comment>
<evidence type="ECO:0000256" key="2">
    <source>
        <dbReference type="ARBA" id="ARBA00022723"/>
    </source>
</evidence>
<dbReference type="GO" id="GO:1902230">
    <property type="term" value="P:negative regulation of intrinsic apoptotic signaling pathway in response to DNA damage"/>
    <property type="evidence" value="ECO:0007669"/>
    <property type="project" value="InterPro"/>
</dbReference>
<accession>A0A8C4XNT6</accession>
<reference evidence="8" key="1">
    <citation type="submission" date="2025-08" db="UniProtKB">
        <authorList>
            <consortium name="Ensembl"/>
        </authorList>
    </citation>
    <scope>IDENTIFICATION</scope>
</reference>
<feature type="compositionally biased region" description="Polar residues" evidence="6">
    <location>
        <begin position="312"/>
        <end position="325"/>
    </location>
</feature>
<dbReference type="InterPro" id="IPR047192">
    <property type="entry name" value="Euk_RPA1_DBD_C"/>
</dbReference>
<dbReference type="Gene3D" id="2.40.50.140">
    <property type="entry name" value="Nucleic acid-binding proteins"/>
    <property type="match status" value="1"/>
</dbReference>
<feature type="compositionally biased region" description="Polar residues" evidence="6">
    <location>
        <begin position="832"/>
        <end position="847"/>
    </location>
</feature>
<evidence type="ECO:0000256" key="1">
    <source>
        <dbReference type="ARBA" id="ARBA00005690"/>
    </source>
</evidence>
<feature type="domain" description="Replication factor A C-terminal" evidence="7">
    <location>
        <begin position="9"/>
        <end position="95"/>
    </location>
</feature>
<keyword evidence="5" id="KW-0238">DNA-binding</keyword>
<dbReference type="Proteomes" id="UP000694562">
    <property type="component" value="Unplaced"/>
</dbReference>
<proteinExistence type="inferred from homology"/>
<dbReference type="SUPFAM" id="SSF50249">
    <property type="entry name" value="Nucleic acid-binding proteins"/>
    <property type="match status" value="1"/>
</dbReference>
<dbReference type="InterPro" id="IPR012340">
    <property type="entry name" value="NA-bd_OB-fold"/>
</dbReference>
<dbReference type="PANTHER" id="PTHR35537:SF1">
    <property type="entry name" value="DNA DAMAGE-INDUCED APOPTOSIS SUPPRESSOR PROTEIN"/>
    <property type="match status" value="1"/>
</dbReference>
<dbReference type="GO" id="GO:0008270">
    <property type="term" value="F:zinc ion binding"/>
    <property type="evidence" value="ECO:0007669"/>
    <property type="project" value="UniProtKB-KW"/>
</dbReference>
<keyword evidence="3" id="KW-0863">Zinc-finger</keyword>
<feature type="region of interest" description="Disordered" evidence="6">
    <location>
        <begin position="304"/>
        <end position="326"/>
    </location>
</feature>
<dbReference type="InterPro" id="IPR013955">
    <property type="entry name" value="Rep_factor-A_C"/>
</dbReference>
<evidence type="ECO:0000259" key="7">
    <source>
        <dbReference type="Pfam" id="PF08646"/>
    </source>
</evidence>
<organism evidence="8 9">
    <name type="scientific">Falco tinnunculus</name>
    <name type="common">Common kestrel</name>
    <dbReference type="NCBI Taxonomy" id="100819"/>
    <lineage>
        <taxon>Eukaryota</taxon>
        <taxon>Metazoa</taxon>
        <taxon>Chordata</taxon>
        <taxon>Craniata</taxon>
        <taxon>Vertebrata</taxon>
        <taxon>Euteleostomi</taxon>
        <taxon>Archelosauria</taxon>
        <taxon>Archosauria</taxon>
        <taxon>Dinosauria</taxon>
        <taxon>Saurischia</taxon>
        <taxon>Theropoda</taxon>
        <taxon>Coelurosauria</taxon>
        <taxon>Aves</taxon>
        <taxon>Neognathae</taxon>
        <taxon>Neoaves</taxon>
        <taxon>Telluraves</taxon>
        <taxon>Australaves</taxon>
        <taxon>Falconiformes</taxon>
        <taxon>Falconidae</taxon>
        <taxon>Falco</taxon>
    </lineage>
</organism>
<name>A0A8C4XNT6_FALTI</name>
<evidence type="ECO:0000256" key="5">
    <source>
        <dbReference type="ARBA" id="ARBA00023125"/>
    </source>
</evidence>
<dbReference type="CDD" id="cd04476">
    <property type="entry name" value="RPA1_DBD_C"/>
    <property type="match status" value="1"/>
</dbReference>
<evidence type="ECO:0000256" key="6">
    <source>
        <dbReference type="SAM" id="MobiDB-lite"/>
    </source>
</evidence>
<evidence type="ECO:0000313" key="9">
    <source>
        <dbReference type="Proteomes" id="UP000694562"/>
    </source>
</evidence>
<keyword evidence="9" id="KW-1185">Reference proteome</keyword>
<evidence type="ECO:0000256" key="3">
    <source>
        <dbReference type="ARBA" id="ARBA00022771"/>
    </source>
</evidence>
<sequence>MNSVRGLLAASVISVYNSSFIYPACQNCFSRLILNSRRFHCVKCGCTGEAKDASYRYRLSLKIADTNDLFDITVFGSCLDPFFGVTAKTLQRYIQDFNQLSGETNTDASPGALVQAVETCFIGKRFIFGLKHCAREDGGHSAASSILQNRSRINRSTKNLTACQIFLPNAAVTGFTVITYFHRLLQSAKFKNCNNSSYLPDASSAPIDEPVSDLSNLSSLSRSSCFVQSSGRESFLGFWQQSFSLNSSVAWVTVEDFPTLEVGKLVSEQHEQEGRPVSVESRSVSLNSQTLWDSQFCRSFVKEGDKEEDNELSSQPSRTDSTSATDKLERVCSSKAECSHGNSSRLLQHPLELGVKSVYPKANSRNYSYPEKSHNSLFYKRDVSASNHINVTEVSQMDSTLWDEFPFSESLNEFLAKIEDGKSFATSPSLDAGKRALLESHKLGVNHSKSYPRHTLVAGDLHEASISGRFLPPAENDSWENILFACLQSNANPPSDEVSQCESSSKVLSSADKECGASCFIPNPHLPVLSQPLPVTSELSVSESKYVQSRDANTGISKSAWSFISLQCTAEHGETSSLKRSKVATCVHSAHDSCSAGCENKENYSSAPSQRTDLTFSGGWDCDPATPNNTRRMYERELKPLTELPENTFKSVNRREMLWNRIFPEGSYNASADLFDTSAKEVAKSVEFLNKSCNSLIQEDILTEKVAAPEWVLYPGVVPCNSSNPSSSLHRSSPAFSKHSTPVTYSFCDSECNSVSSQDFVPYSQSTPVTKHFPKLWPLGERSSFTAIFTPKNPTKIHSKRSRSSFQNTLLQQLTGRLVKRPRLSNGEDQESTSSVSQQFRNSQPPGSSEEWIPPSAKKRWKATTSLNLEAVSWTADLQSTCEHSGSNQTSESKENSENDACFQNERLNPGDTARILTTPVSAGVTKALFLNNAVLGTCSPSEGKNPLSWANYSGGILEGATGWSPELFFQAQTPFSNEPKY</sequence>
<keyword evidence="4" id="KW-0862">Zinc</keyword>
<evidence type="ECO:0000256" key="4">
    <source>
        <dbReference type="ARBA" id="ARBA00022833"/>
    </source>
</evidence>
<dbReference type="GO" id="GO:0005737">
    <property type="term" value="C:cytoplasm"/>
    <property type="evidence" value="ECO:0007669"/>
    <property type="project" value="TreeGrafter"/>
</dbReference>
<dbReference type="Pfam" id="PF08646">
    <property type="entry name" value="Rep_fac-A_C"/>
    <property type="match status" value="1"/>
</dbReference>
<dbReference type="InterPro" id="IPR043522">
    <property type="entry name" value="DDIAS"/>
</dbReference>
<dbReference type="PANTHER" id="PTHR35537">
    <property type="entry name" value="DNA DAMAGE-INDUCIBLE APOPTOSIS SUPPRESSOR PROTEIN DDIAS"/>
    <property type="match status" value="1"/>
</dbReference>
<dbReference type="AlphaFoldDB" id="A0A8C4XNT6"/>
<feature type="region of interest" description="Disordered" evidence="6">
    <location>
        <begin position="816"/>
        <end position="859"/>
    </location>
</feature>
<feature type="compositionally biased region" description="Polar residues" evidence="6">
    <location>
        <begin position="882"/>
        <end position="891"/>
    </location>
</feature>
<evidence type="ECO:0000313" key="8">
    <source>
        <dbReference type="Ensembl" id="ENSFTIP00000011183.1"/>
    </source>
</evidence>
<dbReference type="GO" id="GO:0003677">
    <property type="term" value="F:DNA binding"/>
    <property type="evidence" value="ECO:0007669"/>
    <property type="project" value="UniProtKB-KW"/>
</dbReference>
<dbReference type="Ensembl" id="ENSFTIT00000011674.1">
    <property type="protein sequence ID" value="ENSFTIP00000011183.1"/>
    <property type="gene ID" value="ENSFTIG00000007493.1"/>
</dbReference>
<feature type="region of interest" description="Disordered" evidence="6">
    <location>
        <begin position="882"/>
        <end position="907"/>
    </location>
</feature>
<dbReference type="OrthoDB" id="9948238at2759"/>
<reference evidence="8" key="2">
    <citation type="submission" date="2025-09" db="UniProtKB">
        <authorList>
            <consortium name="Ensembl"/>
        </authorList>
    </citation>
    <scope>IDENTIFICATION</scope>
</reference>
<keyword evidence="2" id="KW-0479">Metal-binding</keyword>
<protein>
    <recommendedName>
        <fullName evidence="7">Replication factor A C-terminal domain-containing protein</fullName>
    </recommendedName>
</protein>
<dbReference type="GO" id="GO:0005634">
    <property type="term" value="C:nucleus"/>
    <property type="evidence" value="ECO:0007669"/>
    <property type="project" value="TreeGrafter"/>
</dbReference>